<dbReference type="EMBL" id="JACRTC010000002">
    <property type="protein sequence ID" value="MBC8569952.1"/>
    <property type="molecule type" value="Genomic_DNA"/>
</dbReference>
<organism evidence="3 4">
    <name type="scientific">Zongyangia hominis</name>
    <dbReference type="NCBI Taxonomy" id="2763677"/>
    <lineage>
        <taxon>Bacteria</taxon>
        <taxon>Bacillati</taxon>
        <taxon>Bacillota</taxon>
        <taxon>Clostridia</taxon>
        <taxon>Eubacteriales</taxon>
        <taxon>Oscillospiraceae</taxon>
        <taxon>Zongyangia</taxon>
    </lineage>
</organism>
<proteinExistence type="predicted"/>
<feature type="transmembrane region" description="Helical" evidence="2">
    <location>
        <begin position="6"/>
        <end position="32"/>
    </location>
</feature>
<dbReference type="Proteomes" id="UP000660861">
    <property type="component" value="Unassembled WGS sequence"/>
</dbReference>
<keyword evidence="4" id="KW-1185">Reference proteome</keyword>
<comment type="caution">
    <text evidence="3">The sequence shown here is derived from an EMBL/GenBank/DDBJ whole genome shotgun (WGS) entry which is preliminary data.</text>
</comment>
<dbReference type="AlphaFoldDB" id="A0A926EDW5"/>
<sequence>MTTIQTILITALLFAWLCISISFLVTSIQSFVYDRKREKRELAQAERDKEYHAKRMEELLNK</sequence>
<accession>A0A926EDW5</accession>
<feature type="coiled-coil region" evidence="1">
    <location>
        <begin position="35"/>
        <end position="62"/>
    </location>
</feature>
<keyword evidence="2" id="KW-0472">Membrane</keyword>
<evidence type="ECO:0000256" key="2">
    <source>
        <dbReference type="SAM" id="Phobius"/>
    </source>
</evidence>
<gene>
    <name evidence="3" type="ORF">H8709_03825</name>
</gene>
<reference evidence="3" key="1">
    <citation type="submission" date="2020-08" db="EMBL/GenBank/DDBJ databases">
        <title>Genome public.</title>
        <authorList>
            <person name="Liu C."/>
            <person name="Sun Q."/>
        </authorList>
    </citation>
    <scope>NUCLEOTIDE SEQUENCE</scope>
    <source>
        <strain evidence="3">NSJ-54</strain>
    </source>
</reference>
<protein>
    <submittedName>
        <fullName evidence="3">Uncharacterized protein</fullName>
    </submittedName>
</protein>
<keyword evidence="1" id="KW-0175">Coiled coil</keyword>
<evidence type="ECO:0000313" key="4">
    <source>
        <dbReference type="Proteomes" id="UP000660861"/>
    </source>
</evidence>
<keyword evidence="2" id="KW-1133">Transmembrane helix</keyword>
<keyword evidence="2" id="KW-0812">Transmembrane</keyword>
<evidence type="ECO:0000313" key="3">
    <source>
        <dbReference type="EMBL" id="MBC8569952.1"/>
    </source>
</evidence>
<evidence type="ECO:0000256" key="1">
    <source>
        <dbReference type="SAM" id="Coils"/>
    </source>
</evidence>
<dbReference type="RefSeq" id="WP_262397053.1">
    <property type="nucleotide sequence ID" value="NZ_JACRTC010000002.1"/>
</dbReference>
<name>A0A926EDW5_9FIRM</name>